<keyword evidence="1" id="KW-0472">Membrane</keyword>
<dbReference type="Pfam" id="PF05884">
    <property type="entry name" value="ZYG-11_interact"/>
    <property type="match status" value="1"/>
</dbReference>
<proteinExistence type="predicted"/>
<evidence type="ECO:0000313" key="3">
    <source>
        <dbReference type="WBParaSite" id="L893_g25069.t1"/>
    </source>
</evidence>
<evidence type="ECO:0000313" key="2">
    <source>
        <dbReference type="Proteomes" id="UP000095287"/>
    </source>
</evidence>
<reference evidence="3" key="1">
    <citation type="submission" date="2016-11" db="UniProtKB">
        <authorList>
            <consortium name="WormBaseParasite"/>
        </authorList>
    </citation>
    <scope>IDENTIFICATION</scope>
</reference>
<organism evidence="2 3">
    <name type="scientific">Steinernema glaseri</name>
    <dbReference type="NCBI Taxonomy" id="37863"/>
    <lineage>
        <taxon>Eukaryota</taxon>
        <taxon>Metazoa</taxon>
        <taxon>Ecdysozoa</taxon>
        <taxon>Nematoda</taxon>
        <taxon>Chromadorea</taxon>
        <taxon>Rhabditida</taxon>
        <taxon>Tylenchina</taxon>
        <taxon>Panagrolaimomorpha</taxon>
        <taxon>Strongyloidoidea</taxon>
        <taxon>Steinernematidae</taxon>
        <taxon>Steinernema</taxon>
    </lineage>
</organism>
<keyword evidence="1" id="KW-1133">Transmembrane helix</keyword>
<feature type="transmembrane region" description="Helical" evidence="1">
    <location>
        <begin position="83"/>
        <end position="104"/>
    </location>
</feature>
<dbReference type="AlphaFoldDB" id="A0A1I7ZCI8"/>
<dbReference type="PANTHER" id="PTHR31176">
    <property type="entry name" value="MFS DOMAIN-CONTAINING PROTEIN-RELATED"/>
    <property type="match status" value="1"/>
</dbReference>
<accession>A0A1I7ZCI8</accession>
<sequence length="132" mass="14616">MATMEPVLELAAKYRSEFEETFSGLRQRSLTIGQTVQEKVATSQQQLESLQPQINAKKEELLQTLQNMEPVAKLQHKSVMETFAWAGVLNTGAFVGGILGSVFLSSVIGLFFDTFPALLLAYVFLPVMVFAQ</sequence>
<evidence type="ECO:0000256" key="1">
    <source>
        <dbReference type="SAM" id="Phobius"/>
    </source>
</evidence>
<protein>
    <submittedName>
        <fullName evidence="3">Restin</fullName>
    </submittedName>
</protein>
<keyword evidence="1" id="KW-0812">Transmembrane</keyword>
<dbReference type="InterPro" id="IPR008574">
    <property type="entry name" value="Nematodes_ZYG-11_interact"/>
</dbReference>
<keyword evidence="2" id="KW-1185">Reference proteome</keyword>
<dbReference type="PANTHER" id="PTHR31176:SF1">
    <property type="entry name" value="MFS DOMAIN-CONTAINING PROTEIN-RELATED"/>
    <property type="match status" value="1"/>
</dbReference>
<dbReference type="Proteomes" id="UP000095287">
    <property type="component" value="Unplaced"/>
</dbReference>
<feature type="transmembrane region" description="Helical" evidence="1">
    <location>
        <begin position="110"/>
        <end position="131"/>
    </location>
</feature>
<name>A0A1I7ZCI8_9BILA</name>
<dbReference type="WBParaSite" id="L893_g25069.t1">
    <property type="protein sequence ID" value="L893_g25069.t1"/>
    <property type="gene ID" value="L893_g25069"/>
</dbReference>